<feature type="domain" description="SCP" evidence="2">
    <location>
        <begin position="65"/>
        <end position="219"/>
    </location>
</feature>
<dbReference type="Gene3D" id="3.40.33.10">
    <property type="entry name" value="CAP"/>
    <property type="match status" value="1"/>
</dbReference>
<reference evidence="3 4" key="1">
    <citation type="submission" date="2023-08" db="EMBL/GenBank/DDBJ databases">
        <title>A Necator americanus chromosomal reference genome.</title>
        <authorList>
            <person name="Ilik V."/>
            <person name="Petrzelkova K.J."/>
            <person name="Pardy F."/>
            <person name="Fuh T."/>
            <person name="Niatou-Singa F.S."/>
            <person name="Gouil Q."/>
            <person name="Baker L."/>
            <person name="Ritchie M.E."/>
            <person name="Jex A.R."/>
            <person name="Gazzola D."/>
            <person name="Li H."/>
            <person name="Toshio Fujiwara R."/>
            <person name="Zhan B."/>
            <person name="Aroian R.V."/>
            <person name="Pafco B."/>
            <person name="Schwarz E.M."/>
        </authorList>
    </citation>
    <scope>NUCLEOTIDE SEQUENCE [LARGE SCALE GENOMIC DNA]</scope>
    <source>
        <strain evidence="3 4">Aroian</strain>
        <tissue evidence="3">Whole animal</tissue>
    </source>
</reference>
<evidence type="ECO:0000313" key="3">
    <source>
        <dbReference type="EMBL" id="KAK6741458.1"/>
    </source>
</evidence>
<dbReference type="PANTHER" id="PTHR10334">
    <property type="entry name" value="CYSTEINE-RICH SECRETORY PROTEIN-RELATED"/>
    <property type="match status" value="1"/>
</dbReference>
<evidence type="ECO:0000256" key="1">
    <source>
        <dbReference type="SAM" id="Phobius"/>
    </source>
</evidence>
<dbReference type="PRINTS" id="PR00837">
    <property type="entry name" value="V5TPXLIKE"/>
</dbReference>
<dbReference type="Proteomes" id="UP001303046">
    <property type="component" value="Unassembled WGS sequence"/>
</dbReference>
<dbReference type="InterPro" id="IPR002413">
    <property type="entry name" value="V5_allergen-like"/>
</dbReference>
<dbReference type="SUPFAM" id="SSF55797">
    <property type="entry name" value="PR-1-like"/>
    <property type="match status" value="1"/>
</dbReference>
<evidence type="ECO:0000313" key="4">
    <source>
        <dbReference type="Proteomes" id="UP001303046"/>
    </source>
</evidence>
<accession>A0ABR1CUV8</accession>
<organism evidence="3 4">
    <name type="scientific">Necator americanus</name>
    <name type="common">Human hookworm</name>
    <dbReference type="NCBI Taxonomy" id="51031"/>
    <lineage>
        <taxon>Eukaryota</taxon>
        <taxon>Metazoa</taxon>
        <taxon>Ecdysozoa</taxon>
        <taxon>Nematoda</taxon>
        <taxon>Chromadorea</taxon>
        <taxon>Rhabditida</taxon>
        <taxon>Rhabditina</taxon>
        <taxon>Rhabditomorpha</taxon>
        <taxon>Strongyloidea</taxon>
        <taxon>Ancylostomatidae</taxon>
        <taxon>Bunostominae</taxon>
        <taxon>Necator</taxon>
    </lineage>
</organism>
<dbReference type="Pfam" id="PF00188">
    <property type="entry name" value="CAP"/>
    <property type="match status" value="1"/>
</dbReference>
<dbReference type="InterPro" id="IPR035940">
    <property type="entry name" value="CAP_sf"/>
</dbReference>
<dbReference type="EMBL" id="JAVFWL010000003">
    <property type="protein sequence ID" value="KAK6741458.1"/>
    <property type="molecule type" value="Genomic_DNA"/>
</dbReference>
<protein>
    <recommendedName>
        <fullName evidence="2">SCP domain-containing protein</fullName>
    </recommendedName>
</protein>
<feature type="transmembrane region" description="Helical" evidence="1">
    <location>
        <begin position="20"/>
        <end position="40"/>
    </location>
</feature>
<proteinExistence type="predicted"/>
<gene>
    <name evidence="3" type="primary">Necator_chrIII.g10129</name>
    <name evidence="3" type="ORF">RB195_009364</name>
</gene>
<keyword evidence="1" id="KW-0812">Transmembrane</keyword>
<dbReference type="CDD" id="cd05380">
    <property type="entry name" value="CAP_euk"/>
    <property type="match status" value="1"/>
</dbReference>
<comment type="caution">
    <text evidence="3">The sequence shown here is derived from an EMBL/GenBank/DDBJ whole genome shotgun (WGS) entry which is preliminary data.</text>
</comment>
<dbReference type="PRINTS" id="PR00838">
    <property type="entry name" value="V5ALLERGEN"/>
</dbReference>
<dbReference type="InterPro" id="IPR014044">
    <property type="entry name" value="CAP_dom"/>
</dbReference>
<evidence type="ECO:0000259" key="2">
    <source>
        <dbReference type="SMART" id="SM00198"/>
    </source>
</evidence>
<dbReference type="InterPro" id="IPR001283">
    <property type="entry name" value="CRISP-related"/>
</dbReference>
<sequence length="251" mass="27530">MASSTDPSNSASGIPLKYKIGVPLAIVFLFLCAVGIAFLATRYATAKNGQANSEPSDCGTVMSMKSRQNLLHWHNKYRSIVAKGEYEITTQNGKLRKLPPAKRMPQLKYNCSLEESSLKWANTVQCVMKHSHYPGVGENLFGITGEHTQEETANTATKPWADEIAKYGISALNEYRDEIGHATQVLWAETLTVGCGIKKCSNGWTMAVCQYYPPGNGIGSPMYKEGKTLSECGLEGRNEVPHFETGLCELL</sequence>
<name>A0ABR1CUV8_NECAM</name>
<dbReference type="SMART" id="SM00198">
    <property type="entry name" value="SCP"/>
    <property type="match status" value="1"/>
</dbReference>
<keyword evidence="4" id="KW-1185">Reference proteome</keyword>
<keyword evidence="1" id="KW-0472">Membrane</keyword>
<keyword evidence="1" id="KW-1133">Transmembrane helix</keyword>